<reference evidence="2 3" key="1">
    <citation type="submission" date="2016-07" db="EMBL/GenBank/DDBJ databases">
        <title>Detection of Helicobacter winghamensis from caecal content of red fox (Vulpes vulpes).</title>
        <authorList>
            <person name="Zanoni R.G."/>
            <person name="Florio D."/>
            <person name="Caffara M."/>
            <person name="Renzi M."/>
            <person name="Parisi A."/>
            <person name="Pasquali F."/>
            <person name="Manfreda G."/>
        </authorList>
    </citation>
    <scope>NUCLEOTIDE SEQUENCE [LARGE SCALE GENOMIC DNA]</scope>
    <source>
        <strain evidence="2 3">295_13</strain>
    </source>
</reference>
<name>A0A2N3PLI2_9HELI</name>
<organism evidence="2 3">
    <name type="scientific">Helicobacter winghamensis</name>
    <dbReference type="NCBI Taxonomy" id="157268"/>
    <lineage>
        <taxon>Bacteria</taxon>
        <taxon>Pseudomonadati</taxon>
        <taxon>Campylobacterota</taxon>
        <taxon>Epsilonproteobacteria</taxon>
        <taxon>Campylobacterales</taxon>
        <taxon>Helicobacteraceae</taxon>
        <taxon>Helicobacter</taxon>
    </lineage>
</organism>
<feature type="domain" description="Putative Se/S carrier protein-like" evidence="1">
    <location>
        <begin position="8"/>
        <end position="71"/>
    </location>
</feature>
<protein>
    <recommendedName>
        <fullName evidence="1">Putative Se/S carrier protein-like domain-containing protein</fullName>
    </recommendedName>
</protein>
<proteinExistence type="predicted"/>
<evidence type="ECO:0000313" key="3">
    <source>
        <dbReference type="Proteomes" id="UP000233350"/>
    </source>
</evidence>
<dbReference type="EMBL" id="MBPK01000001">
    <property type="protein sequence ID" value="PKT82713.1"/>
    <property type="molecule type" value="Genomic_DNA"/>
</dbReference>
<evidence type="ECO:0000259" key="1">
    <source>
        <dbReference type="Pfam" id="PF11823"/>
    </source>
</evidence>
<dbReference type="OrthoDB" id="9811492at2"/>
<dbReference type="GeneID" id="97290468"/>
<dbReference type="InterPro" id="IPR021778">
    <property type="entry name" value="Se/S_carrier-like"/>
</dbReference>
<dbReference type="Pfam" id="PF11823">
    <property type="entry name" value="Se_S_carrier"/>
    <property type="match status" value="1"/>
</dbReference>
<dbReference type="STRING" id="556267.HWAG_01207"/>
<comment type="caution">
    <text evidence="2">The sequence shown here is derived from an EMBL/GenBank/DDBJ whole genome shotgun (WGS) entry which is preliminary data.</text>
</comment>
<gene>
    <name evidence="2" type="ORF">BCM31_06050</name>
</gene>
<sequence length="75" mass="8373">MAKPNIEGYVLVYTTSSAFESESILQNLGIPIKLVPTPREFSSDCGIAIWFQCEDETVIKDTLDSANIEYEIAKK</sequence>
<dbReference type="RefSeq" id="WP_006802903.1">
    <property type="nucleotide sequence ID" value="NZ_CABKOI010000020.1"/>
</dbReference>
<keyword evidence="3" id="KW-1185">Reference proteome</keyword>
<accession>A0A2N3PLI2</accession>
<dbReference type="Proteomes" id="UP000233350">
    <property type="component" value="Unassembled WGS sequence"/>
</dbReference>
<evidence type="ECO:0000313" key="2">
    <source>
        <dbReference type="EMBL" id="PKT82713.1"/>
    </source>
</evidence>
<dbReference type="AlphaFoldDB" id="A0A2N3PLI2"/>